<feature type="chain" id="PRO_5026756771" description="Outer membrane protein beta-barrel domain-containing protein" evidence="1">
    <location>
        <begin position="25"/>
        <end position="295"/>
    </location>
</feature>
<keyword evidence="1" id="KW-0732">Signal</keyword>
<evidence type="ECO:0000313" key="3">
    <source>
        <dbReference type="Proteomes" id="UP000483362"/>
    </source>
</evidence>
<sequence>MMKSVSIALAAVAVCNIATVSATAQDTVKVVDNPRRVIITEDSLGSHVKVLTEDKKKVYSYDYNVGHNDNDRLSINQSTDWNLKLPFQRSDTTSRHHWSVITSGLYFGWGWNHVKNGAQPLKDYMGHEYEIGMLNAVAVEYATGHGQYISLGFGLDWRHYRMHNSGVNFYKDDSGRVGMAAYPDGATHRSSMIYTFSLQFPLVFRQSIGGDGSFFVGPIMNVNTGAHLNTKYKLDGVKYDLTTGSIGQRKITFDVMGGFSYNNVGLYVRYRPQHVLKSSRGPQFNNISMGVILGF</sequence>
<dbReference type="RefSeq" id="WP_154326914.1">
    <property type="nucleotide sequence ID" value="NZ_CP045696.1"/>
</dbReference>
<dbReference type="EMBL" id="VULT01000002">
    <property type="protein sequence ID" value="MSS16517.1"/>
    <property type="molecule type" value="Genomic_DNA"/>
</dbReference>
<name>A0A6L5XA55_9BACT</name>
<evidence type="ECO:0000313" key="2">
    <source>
        <dbReference type="EMBL" id="MSS16517.1"/>
    </source>
</evidence>
<proteinExistence type="predicted"/>
<protein>
    <recommendedName>
        <fullName evidence="4">Outer membrane protein beta-barrel domain-containing protein</fullName>
    </recommendedName>
</protein>
<dbReference type="Proteomes" id="UP000483362">
    <property type="component" value="Unassembled WGS sequence"/>
</dbReference>
<feature type="signal peptide" evidence="1">
    <location>
        <begin position="1"/>
        <end position="24"/>
    </location>
</feature>
<evidence type="ECO:0008006" key="4">
    <source>
        <dbReference type="Google" id="ProtNLM"/>
    </source>
</evidence>
<organism evidence="2 3">
    <name type="scientific">Sodaliphilus pleomorphus</name>
    <dbReference type="NCBI Taxonomy" id="2606626"/>
    <lineage>
        <taxon>Bacteria</taxon>
        <taxon>Pseudomonadati</taxon>
        <taxon>Bacteroidota</taxon>
        <taxon>Bacteroidia</taxon>
        <taxon>Bacteroidales</taxon>
        <taxon>Muribaculaceae</taxon>
        <taxon>Sodaliphilus</taxon>
    </lineage>
</organism>
<gene>
    <name evidence="2" type="ORF">FYJ29_01830</name>
</gene>
<comment type="caution">
    <text evidence="2">The sequence shown here is derived from an EMBL/GenBank/DDBJ whole genome shotgun (WGS) entry which is preliminary data.</text>
</comment>
<evidence type="ECO:0000256" key="1">
    <source>
        <dbReference type="SAM" id="SignalP"/>
    </source>
</evidence>
<reference evidence="2 3" key="1">
    <citation type="submission" date="2019-08" db="EMBL/GenBank/DDBJ databases">
        <title>In-depth cultivation of the pig gut microbiome towards novel bacterial diversity and tailored functional studies.</title>
        <authorList>
            <person name="Wylensek D."/>
            <person name="Hitch T.C.A."/>
            <person name="Clavel T."/>
        </authorList>
    </citation>
    <scope>NUCLEOTIDE SEQUENCE [LARGE SCALE GENOMIC DNA]</scope>
    <source>
        <strain evidence="2 3">Oil-RF-744-WCA-WT-10</strain>
    </source>
</reference>
<accession>A0A6L5XA55</accession>
<dbReference type="AlphaFoldDB" id="A0A6L5XA55"/>
<keyword evidence="3" id="KW-1185">Reference proteome</keyword>